<dbReference type="GO" id="GO:0005525">
    <property type="term" value="F:GTP binding"/>
    <property type="evidence" value="ECO:0007669"/>
    <property type="project" value="InterPro"/>
</dbReference>
<feature type="compositionally biased region" description="Basic and acidic residues" evidence="2">
    <location>
        <begin position="1646"/>
        <end position="1667"/>
    </location>
</feature>
<sequence>MASKELSIKVKVNLPTAGEIENQIQRSLRGLKDIKVDANVKLKVGKLGNLKRQLRNALGKENFRVNANVKVHGMSELNRVSSKLKEIRRLANEPIKLNVDMGGHDFDKSIEEARRKANKELENTNPRSHYSRAAVDVQKEMRAQQRAIEKAQQEYLKLQNQAAKASDERIRQNIQHYASQVAKQQEQAEMRYRMAANKAGLSDSEISKNVLGFREQPKARMTLKNTEIEQQLKRDAEAFRRYKSALNDVTKAQMTLAKGGLGDNVFAEVQRQAGAAEKKVRSLESAIRKTRYASQASDLREASDARIRMTRAQAADRADAKARRGKKSFTGMVNTLNTWDVLQNGVYGAAAVVNGLNEVDKAITKVTKVVPDSQAAVNRWKKNIYKDASEVGKTAPEFAAAVEQWATAGYNLKQSNRLAKASVMGSFVGEVPVEDMVRYMSVPMKAFRKEGIKSKDIINAMNQVSNKHAIEMNDLGAAYQKASSTVGATGTKFSQLTGIITAAQEGTRAGGDMIGTAYKTIGSRLAKMGAGLTKQDQTRAAFFKKLGVDLTDSNGKLKSTWQIMDQLGKQWDKLDSKDKNTAAQYAAGANHANIFQATMDNWKTARKAMKEAQAQVDLKDKDHGSAYQEFEKQKQSIEFQLASLKNTWMSFLNNISGGREGISQILQSLNGIGSIADKLASNKLFSQAIRWGAITAGIVMARNAITGMVKSFASIGNAGKGIESLKSRFTNVGSSVSELRAKIRELRAELDGLNAKGFKSKTKLDRNAEGRTKGEYTGKDVGLIKYSIPENNVLQTRRGARRQYGLSKKYPTHFAPKELAKENEDLAKSYSNVTPAISRAEQKLKDTNGTLSKGTKATAKLGKVMGVAGSVLGVIGSGLGVVGLGIDAITIASGALEMMGVHPWELIRKAIKPAQANAEAFSKSMQKIHSDIGNVNSGLKDNVLFNGTAEKSKKSLSGLDKVLKGVTDGSNQLSKGDWKNFKDSFNAISKANGLGIRAYSNNVEVLKGQMTDLKNAIHDVNLEQLKSGSRELDKLDKTGKKINSQKTLNDLLKTNNDYLKKAKELEQERDNANIGVASKAQGEKNEKNYQRKLAALRGSAIRKEMDSAAYQEWAQQYQDYGDSVRKQYGELASILDSGIFKKTDFNMMSSNELRKMGTAQTMNLQNAARANKIWNDVNKQLTQNNKLGSQQGKLTKEQQQYLSKNVKGLEGISRNMSKWTDAQRTAFDEYGKTAAKNLKNQQSRMMDILTAQGMSKSAAQKQVNKLDGTGLGYINALGNNYNAQALLNVDPDYAALYGTKWYPQLQHQQRQIQNYQGRKGNRNNETIDAFLDPQTGVMNTGMIARSQAVMTYDSKTKRKFQKMNFIDGNGNIKFAQVADAFSGVKGRDNPQELISELADGSINKFSKLHISANQSHGKLSKDVKSDIRNLVNKKGARAAEEYIKKLQNSGALGKDAMDYYDSLDRKGNETKRTPKSQRSQRKPSGSRKSSGSSKKNWYDKDDDDPMAKPLWKRNDTKPSSSRHRGTSKPDTKNQPRTSKNQQKALEKAAQGKQQTKSPNLIPNLLKKLGFITDAKADRKPKTAKDVEKNLKGRKVSDKELKNAQALLKNKKEQKKLEDDLRKNGQLKTSKTSNSNSNKKNSSKNKKQAEKEGREEEKARQKGRDSVKKTSSKKSNSSKKQNQEQKDLAKQLNKGKGVKVKLQPDAKSLTKGLKNLGGKKGTKIKLQPDTKSLTKGLKNLGGKKGTKIKLQADTKGLTKDLKNLGGKKGTKVKLQADTKGLTKSLKNLGGKNGTKVKLQADTKSLTKSLSNLGKGKGVKVKLQADTKGLDKSLKSLKGLKKSQNIKINVSGNASSKISKIKSSLNSLGGKSKNISINVRGNAVSQVNKIKSSLNGIKGSKNISINASGNAASFASKVKSSLAGIHNKHVNISASGNAASMAQRASSAIQSIPTSHNTNIQAHDGATPKANRAKSAIENIPTKHTTRIRVTGDGEAIAKAHSVASAINSIPSSKTVTINVNKNETHTITTEHKSKSMAITPENSQPVSPMTSMSVVAGNPAMNMAVNSGAANMGVDTNSATNGDKVSGIATTDRSDSTQKVSEDYWRYMGNELYTGLPLDEKVQNLENAVTKADEDMDKLINLSKQRIDLDNKQIAYQRTMQGAYQQQITDVLNELHKYGFQTNGNQITNLNHAKDITGDNASKVDELLGKYQTAYQNFSETTKKIDELQTDIWQQGKNQQDYNNTKDQKMVEKLQRELELVTTAIDNQKNILEREGNSLEDSDYRMKLKNNSDQIYAKSEAVQQLLAEFNQLSVANFVGTKDADNAKNLADSLSQIRDAIMENLDSIDELKKSIRDIQLNSIIESLSKYTDNLSNSIDRLKNNVTNLQDGLLSGTSYNDLMSSNFDVVNLNQKSAYEKSVADKVSLERQLDNALDQFARKNVDRTAQVANDQLQIEAQKYNDMLSMAVNYARGARNEVGAIDVKYNVSVESDKIEVPNLTHNQEYVQSSIAYQKEMNELKAEYNRLMGEANTAEQKEAINSEMIYKQLELQEKVYKSMIEADQKAINDLREQAKNPDMTTEQLKTITDQITEYEKSVIDAQNSIKDAVKNRFEYEKSLIDKQIDEYKRASDTISTLVSIADTLHLEGSTQAAIINQQYASTYREYNNYLDLLQRLRNELSGYEKNSYEYNQLKAMIDEYQTSLDSTMSSLMDISKNEFGQTLDSIQKEFEKSVNKGMTADQAKFDQDVWYNPMQKELRLEEMRLKIVELEDKTVEKRIAALDAQERMSKAEADYVDKQLDLALAQQKLDNTINKKDVRYLEKDKNGKFNWTYIADQANVEEAQRAVNSAKQALEESKISNRNDYIQRVSETINSIKDGSINQEEARKRLEQLNDSYKFILKDIPTFDIAKVEDIIKAYNDYEKKNSDILNDYKRSVKPEVTQGYETIVKGFGDQFKAVSKDLGEIFGKQLREALNLPSGIRNAYGNGNDRSLVINGGLTIKLPNVKDADGFTEAMKNLPQLAQQYATKKL</sequence>
<feature type="compositionally biased region" description="Basic and acidic residues" evidence="2">
    <location>
        <begin position="1574"/>
        <end position="1601"/>
    </location>
</feature>
<dbReference type="EMBL" id="MWVS01000129">
    <property type="protein sequence ID" value="OPG87082.1"/>
    <property type="molecule type" value="Genomic_DNA"/>
</dbReference>
<feature type="coiled-coil region" evidence="1">
    <location>
        <begin position="2362"/>
        <end position="2389"/>
    </location>
</feature>
<accession>A0A1V4FIF3</accession>
<dbReference type="InterPro" id="IPR001806">
    <property type="entry name" value="Small_GTPase"/>
</dbReference>
<comment type="caution">
    <text evidence="4">The sequence shown here is derived from an EMBL/GenBank/DDBJ whole genome shotgun (WGS) entry which is preliminary data.</text>
</comment>
<organism evidence="4 5">
    <name type="scientific">Limosilactobacillus reuteri</name>
    <name type="common">Lactobacillus reuteri</name>
    <dbReference type="NCBI Taxonomy" id="1598"/>
    <lineage>
        <taxon>Bacteria</taxon>
        <taxon>Bacillati</taxon>
        <taxon>Bacillota</taxon>
        <taxon>Bacilli</taxon>
        <taxon>Lactobacillales</taxon>
        <taxon>Lactobacillaceae</taxon>
        <taxon>Limosilactobacillus</taxon>
    </lineage>
</organism>
<dbReference type="Pfam" id="PF10145">
    <property type="entry name" value="PhageMin_Tail"/>
    <property type="match status" value="1"/>
</dbReference>
<feature type="compositionally biased region" description="Low complexity" evidence="2">
    <location>
        <begin position="1486"/>
        <end position="1495"/>
    </location>
</feature>
<dbReference type="InterPro" id="IPR010090">
    <property type="entry name" value="Phage_tape_meas"/>
</dbReference>
<evidence type="ECO:0000256" key="2">
    <source>
        <dbReference type="SAM" id="MobiDB-lite"/>
    </source>
</evidence>
<feature type="coiled-coil region" evidence="1">
    <location>
        <begin position="2657"/>
        <end position="2691"/>
    </location>
</feature>
<evidence type="ECO:0000313" key="4">
    <source>
        <dbReference type="EMBL" id="OPG87082.1"/>
    </source>
</evidence>
<protein>
    <recommendedName>
        <fullName evidence="3">Phage tail tape measure protein domain-containing protein</fullName>
    </recommendedName>
</protein>
<feature type="region of interest" description="Disordered" evidence="2">
    <location>
        <begin position="1464"/>
        <end position="1713"/>
    </location>
</feature>
<dbReference type="RefSeq" id="WP_079376375.1">
    <property type="nucleotide sequence ID" value="NZ_MWVS01000129.1"/>
</dbReference>
<feature type="coiled-coil region" evidence="1">
    <location>
        <begin position="2501"/>
        <end position="2535"/>
    </location>
</feature>
<evidence type="ECO:0000256" key="1">
    <source>
        <dbReference type="SAM" id="Coils"/>
    </source>
</evidence>
<feature type="coiled-coil region" evidence="1">
    <location>
        <begin position="1048"/>
        <end position="1075"/>
    </location>
</feature>
<keyword evidence="1" id="KW-0175">Coiled coil</keyword>
<name>A0A1V4FIF3_LIMRT</name>
<feature type="compositionally biased region" description="Basic residues" evidence="2">
    <location>
        <begin position="1473"/>
        <end position="1485"/>
    </location>
</feature>
<evidence type="ECO:0000259" key="3">
    <source>
        <dbReference type="Pfam" id="PF10145"/>
    </source>
</evidence>
<dbReference type="Proteomes" id="UP000189795">
    <property type="component" value="Unassembled WGS sequence"/>
</dbReference>
<reference evidence="4 5" key="1">
    <citation type="submission" date="2017-03" db="EMBL/GenBank/DDBJ databases">
        <title>Antibiotic resistance of probiotic microorganisms.</title>
        <authorList>
            <person name="Sanudo A.I."/>
            <person name="Olivares M."/>
            <person name="Banuelos O."/>
        </authorList>
    </citation>
    <scope>NUCLEOTIDE SEQUENCE [LARGE SCALE GENOMIC DNA]</scope>
    <source>
        <strain evidence="4 5">CECT8605</strain>
    </source>
</reference>
<feature type="coiled-coil region" evidence="1">
    <location>
        <begin position="996"/>
        <end position="1023"/>
    </location>
</feature>
<dbReference type="PROSITE" id="PS51421">
    <property type="entry name" value="RAS"/>
    <property type="match status" value="1"/>
</dbReference>
<feature type="coiled-coil region" evidence="1">
    <location>
        <begin position="134"/>
        <end position="168"/>
    </location>
</feature>
<proteinExistence type="predicted"/>
<gene>
    <name evidence="4" type="ORF">B5D07_10990</name>
</gene>
<feature type="domain" description="Phage tail tape measure protein" evidence="3">
    <location>
        <begin position="386"/>
        <end position="585"/>
    </location>
</feature>
<feature type="coiled-coil region" evidence="1">
    <location>
        <begin position="2838"/>
        <end position="2901"/>
    </location>
</feature>
<feature type="compositionally biased region" description="Low complexity" evidence="2">
    <location>
        <begin position="1627"/>
        <end position="1639"/>
    </location>
</feature>
<dbReference type="GO" id="GO:0003924">
    <property type="term" value="F:GTPase activity"/>
    <property type="evidence" value="ECO:0007669"/>
    <property type="project" value="InterPro"/>
</dbReference>
<feature type="compositionally biased region" description="Polar residues" evidence="2">
    <location>
        <begin position="1534"/>
        <end position="1543"/>
    </location>
</feature>
<evidence type="ECO:0000313" key="5">
    <source>
        <dbReference type="Proteomes" id="UP000189795"/>
    </source>
</evidence>
<feature type="compositionally biased region" description="Polar residues" evidence="2">
    <location>
        <begin position="1551"/>
        <end position="1560"/>
    </location>
</feature>